<dbReference type="Proteomes" id="UP000694865">
    <property type="component" value="Unplaced"/>
</dbReference>
<feature type="transmembrane region" description="Helical" evidence="2">
    <location>
        <begin position="229"/>
        <end position="252"/>
    </location>
</feature>
<keyword evidence="3" id="KW-1185">Reference proteome</keyword>
<feature type="transmembrane region" description="Helical" evidence="2">
    <location>
        <begin position="41"/>
        <end position="63"/>
    </location>
</feature>
<keyword evidence="2" id="KW-0472">Membrane</keyword>
<feature type="transmembrane region" description="Helical" evidence="2">
    <location>
        <begin position="318"/>
        <end position="336"/>
    </location>
</feature>
<reference evidence="4" key="1">
    <citation type="submission" date="2025-08" db="UniProtKB">
        <authorList>
            <consortium name="RefSeq"/>
        </authorList>
    </citation>
    <scope>IDENTIFICATION</scope>
    <source>
        <tissue evidence="4">Testes</tissue>
    </source>
</reference>
<feature type="transmembrane region" description="Helical" evidence="2">
    <location>
        <begin position="383"/>
        <end position="410"/>
    </location>
</feature>
<dbReference type="Pfam" id="PF13347">
    <property type="entry name" value="MFS_2"/>
    <property type="match status" value="1"/>
</dbReference>
<evidence type="ECO:0000256" key="2">
    <source>
        <dbReference type="SAM" id="Phobius"/>
    </source>
</evidence>
<dbReference type="Gene3D" id="1.20.1250.20">
    <property type="entry name" value="MFS general substrate transporter like domains"/>
    <property type="match status" value="1"/>
</dbReference>
<sequence length="486" mass="55007">MSDAEIDEQYEYLEKRQMLQNDQSHSSVWKPAEKLSVFRKVCYGIGGMPGAMTHTVIAFYIMIYLLEVAELHPFYASFVIFSGRAWDAITDPLIGFYMDRLNCRLGKLKPWIYFSAPFAITCYWLLWSVPETSSQEIKLVYYTLFYCAFQMFLTCYSLPHAALTMYITHDQSERDSATAYRIWADIAGTVVGMIIQSQILIFKMGRTSHDPCRTTDDENQTDTKEAKNAFFLAGIIIGAFYAVCALVVALGVKEYRDDAVVKKKNESFKESLKTVFSHKPYITLLVTFTSFSLAMQVSALVSIPIWQYLITKNGKIKTFYTGMMMFVPVVVLLLVIPGNEHLLHGISVFSGAGVAVSFLLPWSMIPDVIDDFTVKTGTRKEAIFVSFYVFFNKFASGMALGISTLILGFAGYDTGACTQPPIVGYTLRILVSIAPLMLTMLGFKFLRKYPITEDVRLANKRALNEIRNQRNLFSSTEFRLHKPPPP</sequence>
<dbReference type="RefSeq" id="XP_006820219.1">
    <property type="nucleotide sequence ID" value="XM_006820156.1"/>
</dbReference>
<dbReference type="SUPFAM" id="SSF103473">
    <property type="entry name" value="MFS general substrate transporter"/>
    <property type="match status" value="1"/>
</dbReference>
<feature type="transmembrane region" description="Helical" evidence="2">
    <location>
        <begin position="422"/>
        <end position="443"/>
    </location>
</feature>
<dbReference type="InterPro" id="IPR036259">
    <property type="entry name" value="MFS_trans_sf"/>
</dbReference>
<feature type="transmembrane region" description="Helical" evidence="2">
    <location>
        <begin position="110"/>
        <end position="127"/>
    </location>
</feature>
<dbReference type="PANTHER" id="PTHR11328">
    <property type="entry name" value="MAJOR FACILITATOR SUPERFAMILY DOMAIN-CONTAINING PROTEIN"/>
    <property type="match status" value="1"/>
</dbReference>
<dbReference type="PANTHER" id="PTHR11328:SF24">
    <property type="entry name" value="MAJOR FACILITATOR SUPERFAMILY (MFS) PROFILE DOMAIN-CONTAINING PROTEIN"/>
    <property type="match status" value="1"/>
</dbReference>
<accession>A0ABM0MJM8</accession>
<dbReference type="InterPro" id="IPR039672">
    <property type="entry name" value="MFS_2"/>
</dbReference>
<name>A0ABM0MJM8_SACKO</name>
<evidence type="ECO:0000256" key="1">
    <source>
        <dbReference type="ARBA" id="ARBA00008335"/>
    </source>
</evidence>
<keyword evidence="2" id="KW-1133">Transmembrane helix</keyword>
<proteinExistence type="inferred from homology"/>
<comment type="similarity">
    <text evidence="1">Belongs to the major facilitator superfamily.</text>
</comment>
<feature type="transmembrane region" description="Helical" evidence="2">
    <location>
        <begin position="139"/>
        <end position="158"/>
    </location>
</feature>
<protein>
    <submittedName>
        <fullName evidence="4">Major facilitator superfamily domain-containing protein 2A-B-like</fullName>
    </submittedName>
</protein>
<gene>
    <name evidence="4" type="primary">LOC102802979</name>
</gene>
<keyword evidence="2" id="KW-0812">Transmembrane</keyword>
<organism evidence="3 4">
    <name type="scientific">Saccoglossus kowalevskii</name>
    <name type="common">Acorn worm</name>
    <dbReference type="NCBI Taxonomy" id="10224"/>
    <lineage>
        <taxon>Eukaryota</taxon>
        <taxon>Metazoa</taxon>
        <taxon>Hemichordata</taxon>
        <taxon>Enteropneusta</taxon>
        <taxon>Harrimaniidae</taxon>
        <taxon>Saccoglossus</taxon>
    </lineage>
</organism>
<dbReference type="GeneID" id="102802979"/>
<evidence type="ECO:0000313" key="3">
    <source>
        <dbReference type="Proteomes" id="UP000694865"/>
    </source>
</evidence>
<feature type="transmembrane region" description="Helical" evidence="2">
    <location>
        <begin position="342"/>
        <end position="362"/>
    </location>
</feature>
<evidence type="ECO:0000313" key="4">
    <source>
        <dbReference type="RefSeq" id="XP_006820219.1"/>
    </source>
</evidence>
<feature type="transmembrane region" description="Helical" evidence="2">
    <location>
        <begin position="281"/>
        <end position="306"/>
    </location>
</feature>